<dbReference type="EMBL" id="BSXT01002697">
    <property type="protein sequence ID" value="GMF50446.1"/>
    <property type="molecule type" value="Genomic_DNA"/>
</dbReference>
<name>A0A9W6Y235_9STRA</name>
<dbReference type="InterPro" id="IPR016197">
    <property type="entry name" value="Chromo-like_dom_sf"/>
</dbReference>
<comment type="caution">
    <text evidence="2">The sequence shown here is derived from an EMBL/GenBank/DDBJ whole genome shotgun (WGS) entry which is preliminary data.</text>
</comment>
<evidence type="ECO:0000259" key="1">
    <source>
        <dbReference type="PROSITE" id="PS50013"/>
    </source>
</evidence>
<dbReference type="SUPFAM" id="SSF54160">
    <property type="entry name" value="Chromo domain-like"/>
    <property type="match status" value="1"/>
</dbReference>
<keyword evidence="3" id="KW-1185">Reference proteome</keyword>
<organism evidence="2 3">
    <name type="scientific">Phytophthora fragariaefolia</name>
    <dbReference type="NCBI Taxonomy" id="1490495"/>
    <lineage>
        <taxon>Eukaryota</taxon>
        <taxon>Sar</taxon>
        <taxon>Stramenopiles</taxon>
        <taxon>Oomycota</taxon>
        <taxon>Peronosporomycetes</taxon>
        <taxon>Peronosporales</taxon>
        <taxon>Peronosporaceae</taxon>
        <taxon>Phytophthora</taxon>
    </lineage>
</organism>
<feature type="domain" description="Chromo" evidence="1">
    <location>
        <begin position="45"/>
        <end position="89"/>
    </location>
</feature>
<accession>A0A9W6Y235</accession>
<dbReference type="Gene3D" id="2.40.50.40">
    <property type="match status" value="1"/>
</dbReference>
<gene>
    <name evidence="2" type="ORF">Pfra01_002014200</name>
</gene>
<evidence type="ECO:0000313" key="3">
    <source>
        <dbReference type="Proteomes" id="UP001165121"/>
    </source>
</evidence>
<dbReference type="AlphaFoldDB" id="A0A9W6Y235"/>
<dbReference type="Pfam" id="PF00385">
    <property type="entry name" value="Chromo"/>
    <property type="match status" value="1"/>
</dbReference>
<dbReference type="OrthoDB" id="167591at2759"/>
<dbReference type="Proteomes" id="UP001165121">
    <property type="component" value="Unassembled WGS sequence"/>
</dbReference>
<sequence>MKRLDITFNVDLLIHYLTNREDFPNRPIPKVVPLILDEDTGEELHIVEKLLKKQTRRRKRQWHVKWHGLLEHEVTWESEPQIKHVSHWCQLLDKIDSANAKSTGGRCHARLWPAEQESQSDAAQRLV</sequence>
<dbReference type="PROSITE" id="PS50013">
    <property type="entry name" value="CHROMO_2"/>
    <property type="match status" value="1"/>
</dbReference>
<dbReference type="InterPro" id="IPR000953">
    <property type="entry name" value="Chromo/chromo_shadow_dom"/>
</dbReference>
<proteinExistence type="predicted"/>
<protein>
    <submittedName>
        <fullName evidence="2">Unnamed protein product</fullName>
    </submittedName>
</protein>
<dbReference type="InterPro" id="IPR023780">
    <property type="entry name" value="Chromo_domain"/>
</dbReference>
<reference evidence="2" key="1">
    <citation type="submission" date="2023-04" db="EMBL/GenBank/DDBJ databases">
        <title>Phytophthora fragariaefolia NBRC 109709.</title>
        <authorList>
            <person name="Ichikawa N."/>
            <person name="Sato H."/>
            <person name="Tonouchi N."/>
        </authorList>
    </citation>
    <scope>NUCLEOTIDE SEQUENCE</scope>
    <source>
        <strain evidence="2">NBRC 109709</strain>
    </source>
</reference>
<evidence type="ECO:0000313" key="2">
    <source>
        <dbReference type="EMBL" id="GMF50446.1"/>
    </source>
</evidence>